<sequence>MNSIIKSRLATIVFVVSVMFILTACDIVTTADLISPEALGAAALLPFLMGDTVNMGEITDLLKKQGDAWEQYKAANDSRLKAIEEKGYAPADTVEKVAKIDSDLTQLSRDIQEVAKKSNRPQAIDTKGLTPEQLEYKVALQKFLRKGGDASQLSKLEKKAFQRGSDVDGGLLIHSEMEASIDRVAGTVAALRNIADVRTIGAMGLKSRVKTSGTSARWVGEGEAGGETTNAKYAAIEILAEEMEIEPWAYNESLEDADFDIESDIVEEAGIGFGEAEADAFINGTGVKKPRGILKYPMVANASYAWGKVGYVPSGGAGVFAASNPGDKIIDFLHSLKSIYRTDAQLLMADTSLAKVRQIKDGTGHFYLFQLDPTGQFSGLVLGAPVVIDDNMPVIEANSYSIAYANFKRAYRIVDRKGITLIRDNLTTKGTTKFNFRKRVGGGIKNFEAIKLMKFAES</sequence>
<proteinExistence type="predicted"/>
<accession>A0A285BXB6</accession>
<evidence type="ECO:0000313" key="3">
    <source>
        <dbReference type="EMBL" id="SNX59735.1"/>
    </source>
</evidence>
<reference evidence="3 4" key="1">
    <citation type="submission" date="2017-08" db="EMBL/GenBank/DDBJ databases">
        <authorList>
            <person name="de Groot N.N."/>
        </authorList>
    </citation>
    <scope>NUCLEOTIDE SEQUENCE [LARGE SCALE GENOMIC DNA]</scope>
    <source>
        <strain evidence="3 4">Nm15</strain>
    </source>
</reference>
<dbReference type="PROSITE" id="PS51257">
    <property type="entry name" value="PROKAR_LIPOPROTEIN"/>
    <property type="match status" value="1"/>
</dbReference>
<evidence type="ECO:0000256" key="1">
    <source>
        <dbReference type="ARBA" id="ARBA00004328"/>
    </source>
</evidence>
<organism evidence="3 4">
    <name type="scientific">Nitrosomonas ureae</name>
    <dbReference type="NCBI Taxonomy" id="44577"/>
    <lineage>
        <taxon>Bacteria</taxon>
        <taxon>Pseudomonadati</taxon>
        <taxon>Pseudomonadota</taxon>
        <taxon>Betaproteobacteria</taxon>
        <taxon>Nitrosomonadales</taxon>
        <taxon>Nitrosomonadaceae</taxon>
        <taxon>Nitrosomonas</taxon>
    </lineage>
</organism>
<dbReference type="RefSeq" id="WP_096292448.1">
    <property type="nucleotide sequence ID" value="NZ_LT907782.1"/>
</dbReference>
<dbReference type="NCBIfam" id="TIGR01554">
    <property type="entry name" value="major_cap_HK97"/>
    <property type="match status" value="1"/>
</dbReference>
<dbReference type="Proteomes" id="UP000242498">
    <property type="component" value="Chromosome I"/>
</dbReference>
<comment type="subcellular location">
    <subcellularLocation>
        <location evidence="1">Virion</location>
    </subcellularLocation>
</comment>
<evidence type="ECO:0000313" key="4">
    <source>
        <dbReference type="Proteomes" id="UP000242498"/>
    </source>
</evidence>
<protein>
    <submittedName>
        <fullName evidence="3">Phage major capsid protein, HK97 family</fullName>
    </submittedName>
</protein>
<dbReference type="InterPro" id="IPR054612">
    <property type="entry name" value="Phage_capsid-like_C"/>
</dbReference>
<dbReference type="InterPro" id="IPR024455">
    <property type="entry name" value="Phage_capsid"/>
</dbReference>
<dbReference type="Pfam" id="PF05065">
    <property type="entry name" value="Phage_capsid"/>
    <property type="match status" value="1"/>
</dbReference>
<name>A0A285BXB6_9PROT</name>
<feature type="domain" description="Phage capsid-like C-terminal" evidence="2">
    <location>
        <begin position="169"/>
        <end position="455"/>
    </location>
</feature>
<evidence type="ECO:0000259" key="2">
    <source>
        <dbReference type="Pfam" id="PF05065"/>
    </source>
</evidence>
<gene>
    <name evidence="3" type="ORF">SAMN06296273_1170</name>
</gene>
<dbReference type="OrthoDB" id="9786516at2"/>
<dbReference type="SUPFAM" id="SSF56563">
    <property type="entry name" value="Major capsid protein gp5"/>
    <property type="match status" value="1"/>
</dbReference>
<dbReference type="AlphaFoldDB" id="A0A285BXB6"/>
<dbReference type="EMBL" id="LT907782">
    <property type="protein sequence ID" value="SNX59735.1"/>
    <property type="molecule type" value="Genomic_DNA"/>
</dbReference>